<dbReference type="EMBL" id="CM047587">
    <property type="protein sequence ID" value="KAI9908293.1"/>
    <property type="molecule type" value="Genomic_DNA"/>
</dbReference>
<gene>
    <name evidence="1" type="ORF">PsorP6_004542</name>
</gene>
<organism evidence="1 2">
    <name type="scientific">Peronosclerospora sorghi</name>
    <dbReference type="NCBI Taxonomy" id="230839"/>
    <lineage>
        <taxon>Eukaryota</taxon>
        <taxon>Sar</taxon>
        <taxon>Stramenopiles</taxon>
        <taxon>Oomycota</taxon>
        <taxon>Peronosporomycetes</taxon>
        <taxon>Peronosporales</taxon>
        <taxon>Peronosporaceae</taxon>
        <taxon>Peronosclerospora</taxon>
    </lineage>
</organism>
<protein>
    <submittedName>
        <fullName evidence="1">Uncharacterized protein</fullName>
    </submittedName>
</protein>
<sequence>MLFMCQACRTFANSHPRLPELLAKYTHCFMSRDKKLSACRALHPSGSPPSMPILDDLLEQKIQHVNVVFCLIDDKDVFKKYYSKFLAKRLIKGTSVSNDMEILLIQKLRDICGCDFVSKLQKMLKDKMLSNELMDSFAAWLEEKDIELLSENPWNASAVKLHHAVTYQCDILTAGAWPISSAAAEHKIFLPPALEAYTNLFTRFYTERSTGRKLLWIYNLSFGTMRSHCFDKRYEFLLSFYQILILIQFNTVNEIARSDIIKLTNIPEQDCKHHLAGLVKAKILTIDGNAANPMYAINFGFTSRKLRVSAVPNTPVESPKTLRFPTREVEEDRKMSLQAAIVRVLKARRDIHQAQLVNEVTEMLVNQFVPTTLAIKQNVEILIKKEYMRRHDDDQARFLYVA</sequence>
<reference evidence="1 2" key="1">
    <citation type="journal article" date="2022" name="bioRxiv">
        <title>The genome of the oomycete Peronosclerospora sorghi, a cosmopolitan pathogen of maize and sorghum, is inflated with dispersed pseudogenes.</title>
        <authorList>
            <person name="Fletcher K."/>
            <person name="Martin F."/>
            <person name="Isakeit T."/>
            <person name="Cavanaugh K."/>
            <person name="Magill C."/>
            <person name="Michelmore R."/>
        </authorList>
    </citation>
    <scope>NUCLEOTIDE SEQUENCE [LARGE SCALE GENOMIC DNA]</scope>
    <source>
        <strain evidence="1">P6</strain>
    </source>
</reference>
<evidence type="ECO:0000313" key="2">
    <source>
        <dbReference type="Proteomes" id="UP001163321"/>
    </source>
</evidence>
<comment type="caution">
    <text evidence="1">The sequence shown here is derived from an EMBL/GenBank/DDBJ whole genome shotgun (WGS) entry which is preliminary data.</text>
</comment>
<name>A0ACC0VQY9_9STRA</name>
<keyword evidence="2" id="KW-1185">Reference proteome</keyword>
<accession>A0ACC0VQY9</accession>
<dbReference type="Proteomes" id="UP001163321">
    <property type="component" value="Chromosome 8"/>
</dbReference>
<proteinExistence type="predicted"/>
<evidence type="ECO:0000313" key="1">
    <source>
        <dbReference type="EMBL" id="KAI9908293.1"/>
    </source>
</evidence>